<name>A0ABU6U6R1_9FABA</name>
<dbReference type="InterPro" id="IPR053030">
    <property type="entry name" value="Ribosomal_biogenesis_FAF1-like"/>
</dbReference>
<proteinExistence type="predicted"/>
<protein>
    <submittedName>
        <fullName evidence="2">Uncharacterized protein</fullName>
    </submittedName>
</protein>
<evidence type="ECO:0000313" key="2">
    <source>
        <dbReference type="EMBL" id="MED6155801.1"/>
    </source>
</evidence>
<sequence length="389" mass="43033">MSSYSRIFQLQLRPIHLYTPLTSSRLCIKGRVEFSSNPNPTRTQPASIQPDRGLRPVSRNVRGSGSDKRAMTTRCKGKGWAVTVRFRRLLQCLGLEKERENRVEPIVVKTVSNRPVEPLASSNSSDLSTSPQRLHHPAAAAPAVVVPPPPASSPCLRHRARAALPRRRPFCRSVSFVSHTPAAARAIYSYRHRSSPAAACLPGVASLTPLPLVSVMGKMNKNKKVGGRPGPPANDMQNQEMDIRKIMKEVENFSYSHMTWKERKKIENQKVVSLGGKPPKKQKLPLSVARPTLKKQKEREQKMLQERLILGQFGGKHSGSSKKPAGKHKAEDRGLRSSEGHFRNGILDVRHLLKSAPSTSRDHDTMSSKGFKKGGKGKQGKKGGGKKHH</sequence>
<reference evidence="2 3" key="1">
    <citation type="journal article" date="2023" name="Plants (Basel)">
        <title>Bridging the Gap: Combining Genomics and Transcriptomics Approaches to Understand Stylosanthes scabra, an Orphan Legume from the Brazilian Caatinga.</title>
        <authorList>
            <person name="Ferreira-Neto J.R.C."/>
            <person name="da Silva M.D."/>
            <person name="Binneck E."/>
            <person name="de Melo N.F."/>
            <person name="da Silva R.H."/>
            <person name="de Melo A.L.T.M."/>
            <person name="Pandolfi V."/>
            <person name="Bustamante F.O."/>
            <person name="Brasileiro-Vidal A.C."/>
            <person name="Benko-Iseppon A.M."/>
        </authorList>
    </citation>
    <scope>NUCLEOTIDE SEQUENCE [LARGE SCALE GENOMIC DNA]</scope>
    <source>
        <tissue evidence="2">Leaves</tissue>
    </source>
</reference>
<feature type="compositionally biased region" description="Low complexity" evidence="1">
    <location>
        <begin position="121"/>
        <end position="130"/>
    </location>
</feature>
<feature type="region of interest" description="Disordered" evidence="1">
    <location>
        <begin position="116"/>
        <end position="136"/>
    </location>
</feature>
<accession>A0ABU6U6R1</accession>
<dbReference type="PANTHER" id="PTHR28096:SF1">
    <property type="entry name" value="PROTEIN FAF1"/>
    <property type="match status" value="1"/>
</dbReference>
<organism evidence="2 3">
    <name type="scientific">Stylosanthes scabra</name>
    <dbReference type="NCBI Taxonomy" id="79078"/>
    <lineage>
        <taxon>Eukaryota</taxon>
        <taxon>Viridiplantae</taxon>
        <taxon>Streptophyta</taxon>
        <taxon>Embryophyta</taxon>
        <taxon>Tracheophyta</taxon>
        <taxon>Spermatophyta</taxon>
        <taxon>Magnoliopsida</taxon>
        <taxon>eudicotyledons</taxon>
        <taxon>Gunneridae</taxon>
        <taxon>Pentapetalae</taxon>
        <taxon>rosids</taxon>
        <taxon>fabids</taxon>
        <taxon>Fabales</taxon>
        <taxon>Fabaceae</taxon>
        <taxon>Papilionoideae</taxon>
        <taxon>50 kb inversion clade</taxon>
        <taxon>dalbergioids sensu lato</taxon>
        <taxon>Dalbergieae</taxon>
        <taxon>Pterocarpus clade</taxon>
        <taxon>Stylosanthes</taxon>
    </lineage>
</organism>
<dbReference type="InterPro" id="IPR027973">
    <property type="entry name" value="FSAF1-like"/>
</dbReference>
<comment type="caution">
    <text evidence="2">The sequence shown here is derived from an EMBL/GenBank/DDBJ whole genome shotgun (WGS) entry which is preliminary data.</text>
</comment>
<dbReference type="Proteomes" id="UP001341840">
    <property type="component" value="Unassembled WGS sequence"/>
</dbReference>
<dbReference type="EMBL" id="JASCZI010120848">
    <property type="protein sequence ID" value="MED6155801.1"/>
    <property type="molecule type" value="Genomic_DNA"/>
</dbReference>
<feature type="region of interest" description="Disordered" evidence="1">
    <location>
        <begin position="33"/>
        <end position="72"/>
    </location>
</feature>
<gene>
    <name evidence="2" type="ORF">PIB30_008703</name>
</gene>
<evidence type="ECO:0000256" key="1">
    <source>
        <dbReference type="SAM" id="MobiDB-lite"/>
    </source>
</evidence>
<feature type="compositionally biased region" description="Basic and acidic residues" evidence="1">
    <location>
        <begin position="328"/>
        <end position="342"/>
    </location>
</feature>
<dbReference type="Pfam" id="PF15375">
    <property type="entry name" value="FSAF1"/>
    <property type="match status" value="1"/>
</dbReference>
<feature type="region of interest" description="Disordered" evidence="1">
    <location>
        <begin position="273"/>
        <end position="299"/>
    </location>
</feature>
<dbReference type="PANTHER" id="PTHR28096">
    <property type="entry name" value="PROTEIN FAF1"/>
    <property type="match status" value="1"/>
</dbReference>
<feature type="compositionally biased region" description="Polar residues" evidence="1">
    <location>
        <begin position="34"/>
        <end position="47"/>
    </location>
</feature>
<evidence type="ECO:0000313" key="3">
    <source>
        <dbReference type="Proteomes" id="UP001341840"/>
    </source>
</evidence>
<feature type="region of interest" description="Disordered" evidence="1">
    <location>
        <begin position="312"/>
        <end position="389"/>
    </location>
</feature>
<keyword evidence="3" id="KW-1185">Reference proteome</keyword>
<feature type="compositionally biased region" description="Basic residues" evidence="1">
    <location>
        <begin position="370"/>
        <end position="389"/>
    </location>
</feature>